<evidence type="ECO:0000256" key="4">
    <source>
        <dbReference type="RuleBase" id="RU361169"/>
    </source>
</evidence>
<dbReference type="InterPro" id="IPR012334">
    <property type="entry name" value="Pectin_lyas_fold"/>
</dbReference>
<keyword evidence="3 4" id="KW-0326">Glycosidase</keyword>
<accession>N6UN79</accession>
<dbReference type="GO" id="GO:0004650">
    <property type="term" value="F:polygalacturonase activity"/>
    <property type="evidence" value="ECO:0007669"/>
    <property type="project" value="InterPro"/>
</dbReference>
<comment type="similarity">
    <text evidence="1 4">Belongs to the glycosyl hydrolase 28 family.</text>
</comment>
<reference evidence="5" key="1">
    <citation type="journal article" date="2013" name="Genome Biol.">
        <title>Draft genome of the mountain pine beetle, Dendroctonus ponderosae Hopkins, a major forest pest.</title>
        <authorList>
            <person name="Keeling C.I."/>
            <person name="Yuen M.M."/>
            <person name="Liao N.Y."/>
            <person name="Docking T.R."/>
            <person name="Chan S.K."/>
            <person name="Taylor G.A."/>
            <person name="Palmquist D.L."/>
            <person name="Jackman S.D."/>
            <person name="Nguyen A."/>
            <person name="Li M."/>
            <person name="Henderson H."/>
            <person name="Janes J.K."/>
            <person name="Zhao Y."/>
            <person name="Pandoh P."/>
            <person name="Moore R."/>
            <person name="Sperling F.A."/>
            <person name="Huber D.P."/>
            <person name="Birol I."/>
            <person name="Jones S.J."/>
            <person name="Bohlmann J."/>
        </authorList>
    </citation>
    <scope>NUCLEOTIDE SEQUENCE</scope>
</reference>
<evidence type="ECO:0000256" key="1">
    <source>
        <dbReference type="ARBA" id="ARBA00008834"/>
    </source>
</evidence>
<proteinExistence type="inferred from homology"/>
<dbReference type="SUPFAM" id="SSF51126">
    <property type="entry name" value="Pectin lyase-like"/>
    <property type="match status" value="1"/>
</dbReference>
<dbReference type="InterPro" id="IPR000743">
    <property type="entry name" value="Glyco_hydro_28"/>
</dbReference>
<evidence type="ECO:0000256" key="2">
    <source>
        <dbReference type="ARBA" id="ARBA00022801"/>
    </source>
</evidence>
<dbReference type="Pfam" id="PF00295">
    <property type="entry name" value="Glyco_hydro_28"/>
    <property type="match status" value="1"/>
</dbReference>
<sequence length="96" mass="10776">MTVSLLLEMLKIMVCVEQNYVNLPAGQPEDGLPSNNIPIYNLSMQNIYGNVLRGGIPVFILCADEGCFDWKWENVNILGDNQNNNCTGYAPEEYEC</sequence>
<name>N6UN79_DENPD</name>
<dbReference type="EMBL" id="KB736428">
    <property type="protein sequence ID" value="ENN83205.1"/>
    <property type="molecule type" value="Genomic_DNA"/>
</dbReference>
<organism evidence="5">
    <name type="scientific">Dendroctonus ponderosae</name>
    <name type="common">Mountain pine beetle</name>
    <dbReference type="NCBI Taxonomy" id="77166"/>
    <lineage>
        <taxon>Eukaryota</taxon>
        <taxon>Metazoa</taxon>
        <taxon>Ecdysozoa</taxon>
        <taxon>Arthropoda</taxon>
        <taxon>Hexapoda</taxon>
        <taxon>Insecta</taxon>
        <taxon>Pterygota</taxon>
        <taxon>Neoptera</taxon>
        <taxon>Endopterygota</taxon>
        <taxon>Coleoptera</taxon>
        <taxon>Polyphaga</taxon>
        <taxon>Cucujiformia</taxon>
        <taxon>Curculionidae</taxon>
        <taxon>Scolytinae</taxon>
        <taxon>Dendroctonus</taxon>
    </lineage>
</organism>
<feature type="non-terminal residue" evidence="5">
    <location>
        <position position="1"/>
    </location>
</feature>
<evidence type="ECO:0000313" key="5">
    <source>
        <dbReference type="EMBL" id="ENN83205.1"/>
    </source>
</evidence>
<dbReference type="HOGENOM" id="CLU_2361871_0_0_1"/>
<dbReference type="InterPro" id="IPR011050">
    <property type="entry name" value="Pectin_lyase_fold/virulence"/>
</dbReference>
<protein>
    <submittedName>
        <fullName evidence="5">Uncharacterized protein</fullName>
    </submittedName>
</protein>
<dbReference type="GO" id="GO:0005975">
    <property type="term" value="P:carbohydrate metabolic process"/>
    <property type="evidence" value="ECO:0007669"/>
    <property type="project" value="InterPro"/>
</dbReference>
<keyword evidence="2 4" id="KW-0378">Hydrolase</keyword>
<evidence type="ECO:0000256" key="3">
    <source>
        <dbReference type="ARBA" id="ARBA00023295"/>
    </source>
</evidence>
<dbReference type="AlphaFoldDB" id="N6UN79"/>
<dbReference type="Gene3D" id="2.160.20.10">
    <property type="entry name" value="Single-stranded right-handed beta-helix, Pectin lyase-like"/>
    <property type="match status" value="1"/>
</dbReference>
<gene>
    <name evidence="5" type="ORF">YQE_00436</name>
</gene>